<gene>
    <name evidence="1" type="ORF">GGR91_002313</name>
</gene>
<protein>
    <recommendedName>
        <fullName evidence="3">DUF4402 domain-containing protein</fullName>
    </recommendedName>
</protein>
<organism evidence="1 2">
    <name type="scientific">Sphingorhabdus rigui</name>
    <dbReference type="NCBI Taxonomy" id="1282858"/>
    <lineage>
        <taxon>Bacteria</taxon>
        <taxon>Pseudomonadati</taxon>
        <taxon>Pseudomonadota</taxon>
        <taxon>Alphaproteobacteria</taxon>
        <taxon>Sphingomonadales</taxon>
        <taxon>Sphingomonadaceae</taxon>
        <taxon>Sphingorhabdus</taxon>
    </lineage>
</organism>
<dbReference type="InterPro" id="IPR025514">
    <property type="entry name" value="DUF4402"/>
</dbReference>
<dbReference type="RefSeq" id="WP_183942339.1">
    <property type="nucleotide sequence ID" value="NZ_BAABBG010000021.1"/>
</dbReference>
<accession>A0A840B6D2</accession>
<keyword evidence="2" id="KW-1185">Reference proteome</keyword>
<dbReference type="AlphaFoldDB" id="A0A840B6D2"/>
<comment type="caution">
    <text evidence="1">The sequence shown here is derived from an EMBL/GenBank/DDBJ whole genome shotgun (WGS) entry which is preliminary data.</text>
</comment>
<dbReference type="Pfam" id="PF14352">
    <property type="entry name" value="DUF4402"/>
    <property type="match status" value="1"/>
</dbReference>
<name>A0A840B6D2_9SPHN</name>
<dbReference type="EMBL" id="JACIEA010000004">
    <property type="protein sequence ID" value="MBB3944044.1"/>
    <property type="molecule type" value="Genomic_DNA"/>
</dbReference>
<proteinExistence type="predicted"/>
<dbReference type="Proteomes" id="UP000581447">
    <property type="component" value="Unassembled WGS sequence"/>
</dbReference>
<reference evidence="1 2" key="1">
    <citation type="submission" date="2020-08" db="EMBL/GenBank/DDBJ databases">
        <title>Genomic Encyclopedia of Type Strains, Phase IV (KMG-IV): sequencing the most valuable type-strain genomes for metagenomic binning, comparative biology and taxonomic classification.</title>
        <authorList>
            <person name="Goeker M."/>
        </authorList>
    </citation>
    <scope>NUCLEOTIDE SEQUENCE [LARGE SCALE GENOMIC DNA]</scope>
    <source>
        <strain evidence="1 2">DSM 29050</strain>
    </source>
</reference>
<sequence length="177" mass="17852">MTGPGRKLRALGALGLLPLLLAAGEGSCLLCAGGGAPTALTETERSVPISIEITTKLDFSRAALPDSGGGQIELDPQSGNKRVGGGMVDLGGAALVGSAVVTGEPGRAVRIDMPTSARMKSTAGGVVEIIGLRTSLMGASRLDSTGRLAFSFGGTLVVRGNVSGTFRTRIPITAQYQ</sequence>
<evidence type="ECO:0008006" key="3">
    <source>
        <dbReference type="Google" id="ProtNLM"/>
    </source>
</evidence>
<evidence type="ECO:0000313" key="1">
    <source>
        <dbReference type="EMBL" id="MBB3944044.1"/>
    </source>
</evidence>
<evidence type="ECO:0000313" key="2">
    <source>
        <dbReference type="Proteomes" id="UP000581447"/>
    </source>
</evidence>